<gene>
    <name evidence="2" type="ORF">ATO12_21665</name>
</gene>
<keyword evidence="1" id="KW-1133">Transmembrane helix</keyword>
<keyword evidence="1" id="KW-0812">Transmembrane</keyword>
<dbReference type="AlphaFoldDB" id="A0A023BRZ2"/>
<proteinExistence type="predicted"/>
<dbReference type="Proteomes" id="UP000023541">
    <property type="component" value="Unassembled WGS sequence"/>
</dbReference>
<reference evidence="2 3" key="1">
    <citation type="submission" date="2014-04" db="EMBL/GenBank/DDBJ databases">
        <title>Aquimarina sp. 22II-S11-z7 Genome Sequencing.</title>
        <authorList>
            <person name="Lai Q."/>
        </authorList>
    </citation>
    <scope>NUCLEOTIDE SEQUENCE [LARGE SCALE GENOMIC DNA]</scope>
    <source>
        <strain evidence="2 3">22II-S11-z7</strain>
    </source>
</reference>
<dbReference type="eggNOG" id="ENOG503128U">
    <property type="taxonomic scope" value="Bacteria"/>
</dbReference>
<evidence type="ECO:0000313" key="2">
    <source>
        <dbReference type="EMBL" id="EZH72744.1"/>
    </source>
</evidence>
<dbReference type="STRING" id="1317122.ATO12_21665"/>
<evidence type="ECO:0000313" key="3">
    <source>
        <dbReference type="Proteomes" id="UP000023541"/>
    </source>
</evidence>
<keyword evidence="3" id="KW-1185">Reference proteome</keyword>
<sequence length="132" mass="15147">MQDCTGTYFSSLTPKWLGVLILLISIGGYSNYTQPVDFKETIELLISSEEFSSPKNSILFSNVIDPEKSNDFLYIEHEYLVLLSLNHTKLSRVFKKNQSVFVSLYNKHKIISTSHTSCYSDKEDTFHFSFIG</sequence>
<dbReference type="RefSeq" id="WP_034244033.1">
    <property type="nucleotide sequence ID" value="NZ_AQRA01000007.1"/>
</dbReference>
<feature type="transmembrane region" description="Helical" evidence="1">
    <location>
        <begin position="16"/>
        <end position="32"/>
    </location>
</feature>
<protein>
    <submittedName>
        <fullName evidence="2">Uncharacterized protein</fullName>
    </submittedName>
</protein>
<name>A0A023BRZ2_9FLAO</name>
<organism evidence="2 3">
    <name type="scientific">Aquimarina atlantica</name>
    <dbReference type="NCBI Taxonomy" id="1317122"/>
    <lineage>
        <taxon>Bacteria</taxon>
        <taxon>Pseudomonadati</taxon>
        <taxon>Bacteroidota</taxon>
        <taxon>Flavobacteriia</taxon>
        <taxon>Flavobacteriales</taxon>
        <taxon>Flavobacteriaceae</taxon>
        <taxon>Aquimarina</taxon>
    </lineage>
</organism>
<accession>A0A023BRZ2</accession>
<comment type="caution">
    <text evidence="2">The sequence shown here is derived from an EMBL/GenBank/DDBJ whole genome shotgun (WGS) entry which is preliminary data.</text>
</comment>
<dbReference type="EMBL" id="AQRA01000007">
    <property type="protein sequence ID" value="EZH72744.1"/>
    <property type="molecule type" value="Genomic_DNA"/>
</dbReference>
<dbReference type="OrthoDB" id="1163220at2"/>
<keyword evidence="1" id="KW-0472">Membrane</keyword>
<evidence type="ECO:0000256" key="1">
    <source>
        <dbReference type="SAM" id="Phobius"/>
    </source>
</evidence>